<evidence type="ECO:0000256" key="10">
    <source>
        <dbReference type="ARBA" id="ARBA00073635"/>
    </source>
</evidence>
<gene>
    <name evidence="15" type="ORF">HHO47_17755</name>
</gene>
<evidence type="ECO:0000313" key="16">
    <source>
        <dbReference type="Proteomes" id="UP000570493"/>
    </source>
</evidence>
<evidence type="ECO:0000256" key="5">
    <source>
        <dbReference type="ARBA" id="ARBA00022840"/>
    </source>
</evidence>
<reference evidence="15" key="1">
    <citation type="submission" date="2020-04" db="EMBL/GenBank/DDBJ databases">
        <title>Genome Sequencing for Pseudoaltermonas arctica.</title>
        <authorList>
            <person name="Elkins N.S."/>
        </authorList>
    </citation>
    <scope>NUCLEOTIDE SEQUENCE [LARGE SCALE GENOMIC DNA]</scope>
    <source>
        <strain evidence="15">NEC-BIFX-2020_0012</strain>
    </source>
</reference>
<dbReference type="PANTHER" id="PTHR10953:SF102">
    <property type="entry name" value="ADENYLYLTRANSFERASE AND SULFURTRANSFERASE MOCS3"/>
    <property type="match status" value="1"/>
</dbReference>
<evidence type="ECO:0000256" key="4">
    <source>
        <dbReference type="ARBA" id="ARBA00022741"/>
    </source>
</evidence>
<dbReference type="InterPro" id="IPR035985">
    <property type="entry name" value="Ubiquitin-activating_enz"/>
</dbReference>
<evidence type="ECO:0000256" key="13">
    <source>
        <dbReference type="ARBA" id="ARBA00078531"/>
    </source>
</evidence>
<proteinExistence type="inferred from homology"/>
<keyword evidence="16" id="KW-1185">Reference proteome</keyword>
<comment type="similarity">
    <text evidence="2">Belongs to the HesA/MoeB/ThiF family.</text>
</comment>
<dbReference type="GO" id="GO:0005524">
    <property type="term" value="F:ATP binding"/>
    <property type="evidence" value="ECO:0007669"/>
    <property type="project" value="UniProtKB-KW"/>
</dbReference>
<protein>
    <recommendedName>
        <fullName evidence="10">Molybdopterin-synthase adenylyltransferase</fullName>
        <ecNumber evidence="9">2.7.7.80</ecNumber>
    </recommendedName>
    <alternativeName>
        <fullName evidence="13">MoaD protein adenylase</fullName>
    </alternativeName>
    <alternativeName>
        <fullName evidence="11">Molybdopterin-converting factor subunit 1 adenylase</fullName>
    </alternativeName>
    <alternativeName>
        <fullName evidence="12">Sulfur carrier protein MoaD adenylyltransferase</fullName>
    </alternativeName>
</protein>
<evidence type="ECO:0000256" key="9">
    <source>
        <dbReference type="ARBA" id="ARBA00066884"/>
    </source>
</evidence>
<evidence type="ECO:0000256" key="3">
    <source>
        <dbReference type="ARBA" id="ARBA00022679"/>
    </source>
</evidence>
<dbReference type="PANTHER" id="PTHR10953">
    <property type="entry name" value="UBIQUITIN-ACTIVATING ENZYME E1"/>
    <property type="match status" value="1"/>
</dbReference>
<evidence type="ECO:0000256" key="6">
    <source>
        <dbReference type="ARBA" id="ARBA00052218"/>
    </source>
</evidence>
<dbReference type="NCBIfam" id="NF004281">
    <property type="entry name" value="PRK05690.1"/>
    <property type="match status" value="1"/>
</dbReference>
<evidence type="ECO:0000256" key="11">
    <source>
        <dbReference type="ARBA" id="ARBA00075110"/>
    </source>
</evidence>
<dbReference type="FunFam" id="3.40.50.720:FF:000033">
    <property type="entry name" value="Adenylyltransferase and sulfurtransferase MOCS3"/>
    <property type="match status" value="1"/>
</dbReference>
<dbReference type="EC" id="2.7.7.80" evidence="9"/>
<keyword evidence="3" id="KW-0808">Transferase</keyword>
<dbReference type="GO" id="GO:0008641">
    <property type="term" value="F:ubiquitin-like modifier activating enzyme activity"/>
    <property type="evidence" value="ECO:0007669"/>
    <property type="project" value="InterPro"/>
</dbReference>
<keyword evidence="5" id="KW-0067">ATP-binding</keyword>
<dbReference type="Gene3D" id="3.40.50.720">
    <property type="entry name" value="NAD(P)-binding Rossmann-like Domain"/>
    <property type="match status" value="1"/>
</dbReference>
<dbReference type="SUPFAM" id="SSF69572">
    <property type="entry name" value="Activating enzymes of the ubiquitin-like proteins"/>
    <property type="match status" value="1"/>
</dbReference>
<comment type="pathway">
    <text evidence="1">Cofactor biosynthesis; molybdopterin biosynthesis.</text>
</comment>
<comment type="subunit">
    <text evidence="8">Homodimer. Forms a stable heterotetrameric complex of 2 MoeB and 2 MoaD during adenylation of MoaD.</text>
</comment>
<sequence>MVELSGKEQLRYSRHLMLKEVGLEGQLKLKAAHIVVVGAGGLGSPALLYLAAAGVGVLTLLDNDKVELSNLQRQVLYKVNHLGQDKVSAARKVLGSLNNQIKINAISAKLTADNAQQIFSGATLVLDCSDNFNTRYVVNRQCLALGIPLVSGAAIASEGQLMCFDFRQSQSPCYGCLFGEQPQQQTLNCSNAGVLSPLLGVIGSMQALLAVNIVLGHHQGSQFIRFDGLSLAQQQFQLTKAPACSECAVQSD</sequence>
<dbReference type="AlphaFoldDB" id="A0A7Y0DVY3"/>
<dbReference type="Proteomes" id="UP000570493">
    <property type="component" value="Unassembled WGS sequence"/>
</dbReference>
<dbReference type="CDD" id="cd00757">
    <property type="entry name" value="ThiF_MoeB_HesA_family"/>
    <property type="match status" value="1"/>
</dbReference>
<evidence type="ECO:0000259" key="14">
    <source>
        <dbReference type="Pfam" id="PF00899"/>
    </source>
</evidence>
<dbReference type="InterPro" id="IPR045886">
    <property type="entry name" value="ThiF/MoeB/HesA"/>
</dbReference>
<dbReference type="Pfam" id="PF00899">
    <property type="entry name" value="ThiF"/>
    <property type="match status" value="1"/>
</dbReference>
<evidence type="ECO:0000256" key="2">
    <source>
        <dbReference type="ARBA" id="ARBA00009919"/>
    </source>
</evidence>
<feature type="domain" description="THIF-type NAD/FAD binding fold" evidence="14">
    <location>
        <begin position="12"/>
        <end position="245"/>
    </location>
</feature>
<accession>A0A7Y0DVY3</accession>
<dbReference type="GO" id="GO:0061605">
    <property type="term" value="F:molybdopterin-synthase adenylyltransferase activity"/>
    <property type="evidence" value="ECO:0007669"/>
    <property type="project" value="UniProtKB-EC"/>
</dbReference>
<organism evidence="15 16">
    <name type="scientific">Pseudoalteromonas arctica</name>
    <dbReference type="NCBI Taxonomy" id="394751"/>
    <lineage>
        <taxon>Bacteria</taxon>
        <taxon>Pseudomonadati</taxon>
        <taxon>Pseudomonadota</taxon>
        <taxon>Gammaproteobacteria</taxon>
        <taxon>Alteromonadales</taxon>
        <taxon>Pseudoalteromonadaceae</taxon>
        <taxon>Pseudoalteromonas</taxon>
    </lineage>
</organism>
<evidence type="ECO:0000313" key="15">
    <source>
        <dbReference type="EMBL" id="NMM42599.1"/>
    </source>
</evidence>
<evidence type="ECO:0000256" key="1">
    <source>
        <dbReference type="ARBA" id="ARBA00005046"/>
    </source>
</evidence>
<evidence type="ECO:0000256" key="8">
    <source>
        <dbReference type="ARBA" id="ARBA00063809"/>
    </source>
</evidence>
<dbReference type="GO" id="GO:0005829">
    <property type="term" value="C:cytosol"/>
    <property type="evidence" value="ECO:0007669"/>
    <property type="project" value="TreeGrafter"/>
</dbReference>
<comment type="catalytic activity">
    <reaction evidence="6">
        <text>[molybdopterin-synthase sulfur-carrier protein]-C-terminal Gly-Gly + ATP + H(+) = [molybdopterin-synthase sulfur-carrier protein]-C-terminal Gly-Gly-AMP + diphosphate</text>
        <dbReference type="Rhea" id="RHEA:43616"/>
        <dbReference type="Rhea" id="RHEA-COMP:12159"/>
        <dbReference type="Rhea" id="RHEA-COMP:12202"/>
        <dbReference type="ChEBI" id="CHEBI:15378"/>
        <dbReference type="ChEBI" id="CHEBI:30616"/>
        <dbReference type="ChEBI" id="CHEBI:33019"/>
        <dbReference type="ChEBI" id="CHEBI:90618"/>
        <dbReference type="ChEBI" id="CHEBI:90778"/>
        <dbReference type="EC" id="2.7.7.80"/>
    </reaction>
</comment>
<comment type="function">
    <text evidence="7">Catalyzes the adenylation by ATP of the carboxyl group of the C-terminal glycine of sulfur carrier protein MoaD.</text>
</comment>
<dbReference type="EMBL" id="JABBMT010000045">
    <property type="protein sequence ID" value="NMM42599.1"/>
    <property type="molecule type" value="Genomic_DNA"/>
</dbReference>
<dbReference type="GO" id="GO:0004792">
    <property type="term" value="F:thiosulfate-cyanide sulfurtransferase activity"/>
    <property type="evidence" value="ECO:0007669"/>
    <property type="project" value="TreeGrafter"/>
</dbReference>
<comment type="caution">
    <text evidence="15">The sequence shown here is derived from an EMBL/GenBank/DDBJ whole genome shotgun (WGS) entry which is preliminary data.</text>
</comment>
<dbReference type="RefSeq" id="WP_169021500.1">
    <property type="nucleotide sequence ID" value="NZ_JABBMT010000045.1"/>
</dbReference>
<keyword evidence="4" id="KW-0547">Nucleotide-binding</keyword>
<dbReference type="GO" id="GO:0008146">
    <property type="term" value="F:sulfotransferase activity"/>
    <property type="evidence" value="ECO:0007669"/>
    <property type="project" value="TreeGrafter"/>
</dbReference>
<evidence type="ECO:0000256" key="7">
    <source>
        <dbReference type="ARBA" id="ARBA00055169"/>
    </source>
</evidence>
<evidence type="ECO:0000256" key="12">
    <source>
        <dbReference type="ARBA" id="ARBA00075328"/>
    </source>
</evidence>
<name>A0A7Y0DVY3_9GAMM</name>
<dbReference type="InterPro" id="IPR000594">
    <property type="entry name" value="ThiF_NAD_FAD-bd"/>
</dbReference>